<dbReference type="PANTHER" id="PTHR33116:SF77">
    <property type="entry name" value="RNA-DIRECTED DNA POLYMERASE"/>
    <property type="match status" value="1"/>
</dbReference>
<dbReference type="GO" id="GO:0003964">
    <property type="term" value="F:RNA-directed DNA polymerase activity"/>
    <property type="evidence" value="ECO:0007669"/>
    <property type="project" value="UniProtKB-KW"/>
</dbReference>
<keyword evidence="2" id="KW-0808">Transferase</keyword>
<keyword evidence="2" id="KW-0548">Nucleotidyltransferase</keyword>
<comment type="caution">
    <text evidence="2">The sequence shown here is derived from an EMBL/GenBank/DDBJ whole genome shotgun (WGS) entry which is preliminary data.</text>
</comment>
<reference evidence="2" key="2">
    <citation type="submission" date="2022-01" db="EMBL/GenBank/DDBJ databases">
        <authorList>
            <person name="Yamashiro T."/>
            <person name="Shiraishi A."/>
            <person name="Satake H."/>
            <person name="Nakayama K."/>
        </authorList>
    </citation>
    <scope>NUCLEOTIDE SEQUENCE</scope>
</reference>
<dbReference type="Proteomes" id="UP001151760">
    <property type="component" value="Unassembled WGS sequence"/>
</dbReference>
<sequence>MPRGGVEQMQVDDLINLVQNISLIPMQDRWTWTLNSSGDFSVASVRSYIDTTMLPKGDYQTRWVNLVPIKVNTFAWKVMTNSLPTRFNISRRGIDIDSISCGNCDSGVETATHLFFACDLAKQITRSIMRWWDVPEMDYESYNDWRTWMINVRLPPKHKCMLEGVFYVEWWTLWNFRNNKIFGDKRSSKAMIFDDITCKSFHWCRARSKVLFSWNDRLKNPTLIPMY</sequence>
<organism evidence="2 3">
    <name type="scientific">Tanacetum coccineum</name>
    <dbReference type="NCBI Taxonomy" id="301880"/>
    <lineage>
        <taxon>Eukaryota</taxon>
        <taxon>Viridiplantae</taxon>
        <taxon>Streptophyta</taxon>
        <taxon>Embryophyta</taxon>
        <taxon>Tracheophyta</taxon>
        <taxon>Spermatophyta</taxon>
        <taxon>Magnoliopsida</taxon>
        <taxon>eudicotyledons</taxon>
        <taxon>Gunneridae</taxon>
        <taxon>Pentapetalae</taxon>
        <taxon>asterids</taxon>
        <taxon>campanulids</taxon>
        <taxon>Asterales</taxon>
        <taxon>Asteraceae</taxon>
        <taxon>Asteroideae</taxon>
        <taxon>Anthemideae</taxon>
        <taxon>Anthemidinae</taxon>
        <taxon>Tanacetum</taxon>
    </lineage>
</organism>
<feature type="domain" description="Reverse transcriptase zinc-binding" evidence="1">
    <location>
        <begin position="40"/>
        <end position="124"/>
    </location>
</feature>
<name>A0ABQ5CZX0_9ASTR</name>
<evidence type="ECO:0000313" key="3">
    <source>
        <dbReference type="Proteomes" id="UP001151760"/>
    </source>
</evidence>
<accession>A0ABQ5CZX0</accession>
<protein>
    <submittedName>
        <fullName evidence="2">RNA-directed DNA polymerase, eukaryota</fullName>
    </submittedName>
</protein>
<keyword evidence="3" id="KW-1185">Reference proteome</keyword>
<dbReference type="EMBL" id="BQNB010014762">
    <property type="protein sequence ID" value="GJT32092.1"/>
    <property type="molecule type" value="Genomic_DNA"/>
</dbReference>
<dbReference type="Pfam" id="PF13966">
    <property type="entry name" value="zf-RVT"/>
    <property type="match status" value="1"/>
</dbReference>
<keyword evidence="2" id="KW-0695">RNA-directed DNA polymerase</keyword>
<reference evidence="2" key="1">
    <citation type="journal article" date="2022" name="Int. J. Mol. Sci.">
        <title>Draft Genome of Tanacetum Coccineum: Genomic Comparison of Closely Related Tanacetum-Family Plants.</title>
        <authorList>
            <person name="Yamashiro T."/>
            <person name="Shiraishi A."/>
            <person name="Nakayama K."/>
            <person name="Satake H."/>
        </authorList>
    </citation>
    <scope>NUCLEOTIDE SEQUENCE</scope>
</reference>
<proteinExistence type="predicted"/>
<evidence type="ECO:0000259" key="1">
    <source>
        <dbReference type="Pfam" id="PF13966"/>
    </source>
</evidence>
<evidence type="ECO:0000313" key="2">
    <source>
        <dbReference type="EMBL" id="GJT32092.1"/>
    </source>
</evidence>
<dbReference type="PANTHER" id="PTHR33116">
    <property type="entry name" value="REVERSE TRANSCRIPTASE ZINC-BINDING DOMAIN-CONTAINING PROTEIN-RELATED-RELATED"/>
    <property type="match status" value="1"/>
</dbReference>
<gene>
    <name evidence="2" type="ORF">Tco_0922511</name>
</gene>
<dbReference type="InterPro" id="IPR026960">
    <property type="entry name" value="RVT-Znf"/>
</dbReference>